<evidence type="ECO:0000256" key="1">
    <source>
        <dbReference type="ARBA" id="ARBA00001953"/>
    </source>
</evidence>
<dbReference type="InterPro" id="IPR005482">
    <property type="entry name" value="Biotin_COase_C"/>
</dbReference>
<dbReference type="Pfam" id="PF02786">
    <property type="entry name" value="CPSase_L_D2"/>
    <property type="match status" value="1"/>
</dbReference>
<evidence type="ECO:0000259" key="10">
    <source>
        <dbReference type="PROSITE" id="PS50979"/>
    </source>
</evidence>
<evidence type="ECO:0000256" key="7">
    <source>
        <dbReference type="PROSITE-ProRule" id="PRU00409"/>
    </source>
</evidence>
<sequence>MAHTFLNIKKVLVANRGEIAVRLIRAIQKAGIKSVSIYTESDSTSLHATLADENILLPKDKADGYLDTETILSICKRLNVDAIIPGYGFLSEDSAFAQKILAAGMIFIGPSPECMTEMGQKHRARDLAIAADVPVVPGTDLLSSEEDAVAAAKKLGFPIMLKATGGGGGMGLQVCNTETEIATAFKKVKSRGETLFKNAGIFLEKYYPKSRHVEVQVFGNGVDVVHFGERECSIQRRHQKVIEECPSPFVHKRPGMREKITKCAVAYALKLKYKSAGTVEFLVDDITGDFFFLEMNTRLQVEHGITELCYNVDLVNLMLQQADYEKGGEIGLPSSQLKHMQKEAPMGAAIEVRVYAEVPFRNYAPSPGLLQAVEWPQGKGVRIDTWVKTGQRIAPHYDPLLAKIMVHAVDRPAAAAKLTVVLKDVTLQGPPTNIRFLADVVASKPFLEGDTLTNFLDTKFTYEPCAIDVLSPGAFTTVQDFPARATNGHGIPKGGPMDNISSRIANILVGNEPGMETLEMTLSGPELLFTAPAVFSVCGAPMPVTIDGEEQPMWSRLTIQAGQKLKVGKIVDGGCRAYLAIKGGFPDIPLYLGSKSGTPSLVYGGTQGRQLQIGDWIELDPKTHQWAAETKEIYTLPSACIPNYDIVEIYCMHGPHDSEDFMTSKDLEMLYSTNWEIGHNSNRTGIRLVGPVPEWSRKDGGEGGSHPSNIFDWGYPSPGGINWGGDSPCVFSMDSPDLGGLLCSTTVISADLWRLGQVKPGGTLKLIPTTFELALELIHRVETFITGVQDLMSGKLEKSPKLDLELPSSGLEPGKSNAILKTVSGDEDKGRPKVVYRQGGDSFLIVEVGEQTVDITVTSRVRLLVQNLLALSIPKLVTNSNVGSVTIQFDPKVITQQQLLQTVNNLETAKEVTTHIKLPCREIHLPVCFNHPALIESTKRYMETNRPTAAYLPDNIEYLRKNNGLSTQREVFEALLNAPFLVVAVGFLVGTPILFPLNPMSGIAAQKYNPTRVSTPGGTIGMGGSLFAIYPVEAPGGYMLFAMTMECWDTYGLKPNFSPTRPWLFEPFDILHYHEVSVEEYDLLVQSYKSGNYHFDIREGEFSLQEVYNMFDASKTDPKVRAFKEGQKKGMAEQLVIENTLFAEWKAEQAAEEAREAERLKSIMDSEPAITIDSPINANVWKVLVEPGDVLKEFQVVAILEAMKMEINVLCSEEAVGATVEAIASKPGSVVSPGAWLIVAKKDA</sequence>
<dbReference type="SMART" id="SM00797">
    <property type="entry name" value="AHS2"/>
    <property type="match status" value="1"/>
</dbReference>
<dbReference type="Pfam" id="PF00364">
    <property type="entry name" value="Biotin_lipoyl"/>
    <property type="match status" value="1"/>
</dbReference>
<keyword evidence="12" id="KW-1185">Reference proteome</keyword>
<name>A0A3E2GWK0_SCYLI</name>
<dbReference type="GO" id="GO:0016787">
    <property type="term" value="F:hydrolase activity"/>
    <property type="evidence" value="ECO:0007669"/>
    <property type="project" value="UniProtKB-KW"/>
</dbReference>
<reference evidence="11 12" key="1">
    <citation type="submission" date="2018-05" db="EMBL/GenBank/DDBJ databases">
        <title>Draft genome sequence of Scytalidium lignicola DSM 105466, a ubiquitous saprotrophic fungus.</title>
        <authorList>
            <person name="Buettner E."/>
            <person name="Gebauer A.M."/>
            <person name="Hofrichter M."/>
            <person name="Liers C."/>
            <person name="Kellner H."/>
        </authorList>
    </citation>
    <scope>NUCLEOTIDE SEQUENCE [LARGE SCALE GENOMIC DNA]</scope>
    <source>
        <strain evidence="11 12">DSM 105466</strain>
    </source>
</reference>
<dbReference type="InterPro" id="IPR016185">
    <property type="entry name" value="PreATP-grasp_dom_sf"/>
</dbReference>
<dbReference type="Pfam" id="PF02785">
    <property type="entry name" value="Biotin_carb_C"/>
    <property type="match status" value="1"/>
</dbReference>
<dbReference type="PROSITE" id="PS50979">
    <property type="entry name" value="BC"/>
    <property type="match status" value="1"/>
</dbReference>
<dbReference type="SUPFAM" id="SSF51246">
    <property type="entry name" value="Rudiment single hybrid motif"/>
    <property type="match status" value="1"/>
</dbReference>
<dbReference type="Gene3D" id="3.30.1360.40">
    <property type="match status" value="1"/>
</dbReference>
<dbReference type="SUPFAM" id="SSF160467">
    <property type="entry name" value="PH0987 N-terminal domain-like"/>
    <property type="match status" value="1"/>
</dbReference>
<gene>
    <name evidence="11" type="ORF">B7463_g10792</name>
</gene>
<dbReference type="InterPro" id="IPR003778">
    <property type="entry name" value="CT_A_B"/>
</dbReference>
<comment type="cofactor">
    <cofactor evidence="1">
        <name>biotin</name>
        <dbReference type="ChEBI" id="CHEBI:57586"/>
    </cofactor>
</comment>
<proteinExistence type="predicted"/>
<dbReference type="GO" id="GO:0005524">
    <property type="term" value="F:ATP binding"/>
    <property type="evidence" value="ECO:0007669"/>
    <property type="project" value="UniProtKB-UniRule"/>
</dbReference>
<dbReference type="SUPFAM" id="SSF50891">
    <property type="entry name" value="Cyclophilin-like"/>
    <property type="match status" value="2"/>
</dbReference>
<dbReference type="InterPro" id="IPR050856">
    <property type="entry name" value="Biotin_carboxylase_complex"/>
</dbReference>
<dbReference type="Gene3D" id="3.30.470.20">
    <property type="entry name" value="ATP-grasp fold, B domain"/>
    <property type="match status" value="1"/>
</dbReference>
<dbReference type="InterPro" id="IPR011764">
    <property type="entry name" value="Biotin_carboxylation_dom"/>
</dbReference>
<dbReference type="AlphaFoldDB" id="A0A3E2GWK0"/>
<dbReference type="PANTHER" id="PTHR18866">
    <property type="entry name" value="CARBOXYLASE:PYRUVATE/ACETYL-COA/PROPIONYL-COA CARBOXYLASE"/>
    <property type="match status" value="1"/>
</dbReference>
<feature type="non-terminal residue" evidence="11">
    <location>
        <position position="1"/>
    </location>
</feature>
<dbReference type="Proteomes" id="UP000258309">
    <property type="component" value="Unassembled WGS sequence"/>
</dbReference>
<dbReference type="PANTHER" id="PTHR18866:SF128">
    <property type="entry name" value="UREA AMIDOLYASE"/>
    <property type="match status" value="1"/>
</dbReference>
<dbReference type="PROSITE" id="PS50968">
    <property type="entry name" value="BIOTINYL_LIPOYL"/>
    <property type="match status" value="1"/>
</dbReference>
<dbReference type="OMA" id="TLQMWNR"/>
<dbReference type="SUPFAM" id="SSF51230">
    <property type="entry name" value="Single hybrid motif"/>
    <property type="match status" value="1"/>
</dbReference>
<evidence type="ECO:0000259" key="8">
    <source>
        <dbReference type="PROSITE" id="PS50968"/>
    </source>
</evidence>
<dbReference type="GO" id="GO:0046872">
    <property type="term" value="F:metal ion binding"/>
    <property type="evidence" value="ECO:0007669"/>
    <property type="project" value="InterPro"/>
</dbReference>
<keyword evidence="3 7" id="KW-0547">Nucleotide-binding</keyword>
<evidence type="ECO:0000313" key="11">
    <source>
        <dbReference type="EMBL" id="RFU25545.1"/>
    </source>
</evidence>
<dbReference type="InterPro" id="IPR011054">
    <property type="entry name" value="Rudment_hybrid_motif"/>
</dbReference>
<evidence type="ECO:0000256" key="5">
    <source>
        <dbReference type="ARBA" id="ARBA00022840"/>
    </source>
</evidence>
<protein>
    <recommendedName>
        <fullName evidence="13">Urea carboxylase</fullName>
    </recommendedName>
</protein>
<dbReference type="Pfam" id="PF02682">
    <property type="entry name" value="CT_C_D"/>
    <property type="match status" value="1"/>
</dbReference>
<feature type="domain" description="Biotin carboxylation" evidence="10">
    <location>
        <begin position="7"/>
        <end position="461"/>
    </location>
</feature>
<dbReference type="OrthoDB" id="196847at2759"/>
<dbReference type="PROSITE" id="PS50975">
    <property type="entry name" value="ATP_GRASP"/>
    <property type="match status" value="1"/>
</dbReference>
<keyword evidence="2" id="KW-0436">Ligase</keyword>
<evidence type="ECO:0000256" key="6">
    <source>
        <dbReference type="ARBA" id="ARBA00023267"/>
    </source>
</evidence>
<evidence type="ECO:0000256" key="2">
    <source>
        <dbReference type="ARBA" id="ARBA00022598"/>
    </source>
</evidence>
<keyword evidence="6" id="KW-0092">Biotin</keyword>
<dbReference type="CDD" id="cd06850">
    <property type="entry name" value="biotinyl_domain"/>
    <property type="match status" value="1"/>
</dbReference>
<accession>A0A3E2GWK0</accession>
<dbReference type="InterPro" id="IPR011053">
    <property type="entry name" value="Single_hybrid_motif"/>
</dbReference>
<dbReference type="PROSITE" id="PS00867">
    <property type="entry name" value="CPSASE_2"/>
    <property type="match status" value="1"/>
</dbReference>
<dbReference type="STRING" id="5539.A0A3E2GWK0"/>
<dbReference type="InterPro" id="IPR005481">
    <property type="entry name" value="BC-like_N"/>
</dbReference>
<dbReference type="InterPro" id="IPR000089">
    <property type="entry name" value="Biotin_lipoyl"/>
</dbReference>
<dbReference type="InterPro" id="IPR003833">
    <property type="entry name" value="CT_C_D"/>
</dbReference>
<dbReference type="Gene3D" id="2.40.50.100">
    <property type="match status" value="1"/>
</dbReference>
<dbReference type="InterPro" id="IPR005479">
    <property type="entry name" value="CPAse_ATP-bd"/>
</dbReference>
<evidence type="ECO:0000256" key="3">
    <source>
        <dbReference type="ARBA" id="ARBA00022741"/>
    </source>
</evidence>
<dbReference type="EMBL" id="NCSJ02000325">
    <property type="protein sequence ID" value="RFU25545.1"/>
    <property type="molecule type" value="Genomic_DNA"/>
</dbReference>
<feature type="domain" description="ATP-grasp" evidence="9">
    <location>
        <begin position="125"/>
        <end position="323"/>
    </location>
</feature>
<dbReference type="SUPFAM" id="SSF52440">
    <property type="entry name" value="PreATP-grasp domain"/>
    <property type="match status" value="1"/>
</dbReference>
<dbReference type="PROSITE" id="PS00866">
    <property type="entry name" value="CPSASE_1"/>
    <property type="match status" value="1"/>
</dbReference>
<keyword evidence="4" id="KW-0378">Hydrolase</keyword>
<evidence type="ECO:0000313" key="12">
    <source>
        <dbReference type="Proteomes" id="UP000258309"/>
    </source>
</evidence>
<evidence type="ECO:0008006" key="13">
    <source>
        <dbReference type="Google" id="ProtNLM"/>
    </source>
</evidence>
<feature type="non-terminal residue" evidence="11">
    <location>
        <position position="1244"/>
    </location>
</feature>
<dbReference type="SUPFAM" id="SSF56059">
    <property type="entry name" value="Glutathione synthetase ATP-binding domain-like"/>
    <property type="match status" value="1"/>
</dbReference>
<dbReference type="SMART" id="SM00878">
    <property type="entry name" value="Biotin_carb_C"/>
    <property type="match status" value="1"/>
</dbReference>
<dbReference type="Pfam" id="PF02626">
    <property type="entry name" value="CT_A_B"/>
    <property type="match status" value="1"/>
</dbReference>
<dbReference type="InterPro" id="IPR029000">
    <property type="entry name" value="Cyclophilin-like_dom_sf"/>
</dbReference>
<dbReference type="InterPro" id="IPR011761">
    <property type="entry name" value="ATP-grasp"/>
</dbReference>
<feature type="domain" description="Lipoyl-binding" evidence="8">
    <location>
        <begin position="1160"/>
        <end position="1241"/>
    </location>
</feature>
<dbReference type="Pfam" id="PF00289">
    <property type="entry name" value="Biotin_carb_N"/>
    <property type="match status" value="1"/>
</dbReference>
<dbReference type="Gene3D" id="2.40.100.10">
    <property type="entry name" value="Cyclophilin-like"/>
    <property type="match status" value="2"/>
</dbReference>
<evidence type="ECO:0000256" key="4">
    <source>
        <dbReference type="ARBA" id="ARBA00022801"/>
    </source>
</evidence>
<organism evidence="11 12">
    <name type="scientific">Scytalidium lignicola</name>
    <name type="common">Hyphomycete</name>
    <dbReference type="NCBI Taxonomy" id="5539"/>
    <lineage>
        <taxon>Eukaryota</taxon>
        <taxon>Fungi</taxon>
        <taxon>Dikarya</taxon>
        <taxon>Ascomycota</taxon>
        <taxon>Pezizomycotina</taxon>
        <taxon>Leotiomycetes</taxon>
        <taxon>Leotiomycetes incertae sedis</taxon>
        <taxon>Scytalidium</taxon>
    </lineage>
</organism>
<evidence type="ECO:0000259" key="9">
    <source>
        <dbReference type="PROSITE" id="PS50975"/>
    </source>
</evidence>
<comment type="caution">
    <text evidence="11">The sequence shown here is derived from an EMBL/GenBank/DDBJ whole genome shotgun (WGS) entry which is preliminary data.</text>
</comment>
<dbReference type="GO" id="GO:0016874">
    <property type="term" value="F:ligase activity"/>
    <property type="evidence" value="ECO:0007669"/>
    <property type="project" value="UniProtKB-KW"/>
</dbReference>
<keyword evidence="5 7" id="KW-0067">ATP-binding</keyword>
<dbReference type="SMART" id="SM00796">
    <property type="entry name" value="AHS1"/>
    <property type="match status" value="1"/>
</dbReference>